<protein>
    <recommendedName>
        <fullName evidence="1">HAT C-terminal dimerisation domain-containing protein</fullName>
    </recommendedName>
</protein>
<name>A0A067PZ10_9AGAM</name>
<dbReference type="InParanoid" id="A0A067PZ10"/>
<sequence length="91" mass="10102">YPTLSHMALDYLSVPATSVDVERIFSCGRLLLSHVRNRLSAQSTRAVLCLGVWSLMGMVKDEDISKVVVMADVPADEEEAEFEDGWDSIPM</sequence>
<evidence type="ECO:0000313" key="3">
    <source>
        <dbReference type="Proteomes" id="UP000027265"/>
    </source>
</evidence>
<dbReference type="GO" id="GO:0046983">
    <property type="term" value="F:protein dimerization activity"/>
    <property type="evidence" value="ECO:0007669"/>
    <property type="project" value="InterPro"/>
</dbReference>
<feature type="non-terminal residue" evidence="2">
    <location>
        <position position="1"/>
    </location>
</feature>
<dbReference type="OrthoDB" id="1715602at2759"/>
<evidence type="ECO:0000313" key="2">
    <source>
        <dbReference type="EMBL" id="KDQ56487.1"/>
    </source>
</evidence>
<dbReference type="AlphaFoldDB" id="A0A067PZ10"/>
<feature type="domain" description="HAT C-terminal dimerisation" evidence="1">
    <location>
        <begin position="1"/>
        <end position="53"/>
    </location>
</feature>
<dbReference type="Proteomes" id="UP000027265">
    <property type="component" value="Unassembled WGS sequence"/>
</dbReference>
<dbReference type="SUPFAM" id="SSF53098">
    <property type="entry name" value="Ribonuclease H-like"/>
    <property type="match status" value="1"/>
</dbReference>
<dbReference type="STRING" id="933084.A0A067PZ10"/>
<dbReference type="HOGENOM" id="CLU_009123_11_0_1"/>
<proteinExistence type="predicted"/>
<dbReference type="Pfam" id="PF05699">
    <property type="entry name" value="Dimer_Tnp_hAT"/>
    <property type="match status" value="1"/>
</dbReference>
<dbReference type="InterPro" id="IPR008906">
    <property type="entry name" value="HATC_C_dom"/>
</dbReference>
<evidence type="ECO:0000259" key="1">
    <source>
        <dbReference type="Pfam" id="PF05699"/>
    </source>
</evidence>
<gene>
    <name evidence="2" type="ORF">JAAARDRAFT_132812</name>
</gene>
<dbReference type="EMBL" id="KL197722">
    <property type="protein sequence ID" value="KDQ56487.1"/>
    <property type="molecule type" value="Genomic_DNA"/>
</dbReference>
<organism evidence="2 3">
    <name type="scientific">Jaapia argillacea MUCL 33604</name>
    <dbReference type="NCBI Taxonomy" id="933084"/>
    <lineage>
        <taxon>Eukaryota</taxon>
        <taxon>Fungi</taxon>
        <taxon>Dikarya</taxon>
        <taxon>Basidiomycota</taxon>
        <taxon>Agaricomycotina</taxon>
        <taxon>Agaricomycetes</taxon>
        <taxon>Agaricomycetidae</taxon>
        <taxon>Jaapiales</taxon>
        <taxon>Jaapiaceae</taxon>
        <taxon>Jaapia</taxon>
    </lineage>
</organism>
<dbReference type="InterPro" id="IPR012337">
    <property type="entry name" value="RNaseH-like_sf"/>
</dbReference>
<accession>A0A067PZ10</accession>
<keyword evidence="3" id="KW-1185">Reference proteome</keyword>
<reference evidence="3" key="1">
    <citation type="journal article" date="2014" name="Proc. Natl. Acad. Sci. U.S.A.">
        <title>Extensive sampling of basidiomycete genomes demonstrates inadequacy of the white-rot/brown-rot paradigm for wood decay fungi.</title>
        <authorList>
            <person name="Riley R."/>
            <person name="Salamov A.A."/>
            <person name="Brown D.W."/>
            <person name="Nagy L.G."/>
            <person name="Floudas D."/>
            <person name="Held B.W."/>
            <person name="Levasseur A."/>
            <person name="Lombard V."/>
            <person name="Morin E."/>
            <person name="Otillar R."/>
            <person name="Lindquist E.A."/>
            <person name="Sun H."/>
            <person name="LaButti K.M."/>
            <person name="Schmutz J."/>
            <person name="Jabbour D."/>
            <person name="Luo H."/>
            <person name="Baker S.E."/>
            <person name="Pisabarro A.G."/>
            <person name="Walton J.D."/>
            <person name="Blanchette R.A."/>
            <person name="Henrissat B."/>
            <person name="Martin F."/>
            <person name="Cullen D."/>
            <person name="Hibbett D.S."/>
            <person name="Grigoriev I.V."/>
        </authorList>
    </citation>
    <scope>NUCLEOTIDE SEQUENCE [LARGE SCALE GENOMIC DNA]</scope>
    <source>
        <strain evidence="3">MUCL 33604</strain>
    </source>
</reference>